<gene>
    <name evidence="1" type="ordered locus">A1E_02705</name>
</gene>
<protein>
    <submittedName>
        <fullName evidence="1">Uncharacterized protein</fullName>
    </submittedName>
</protein>
<accession>A8EYQ2</accession>
<dbReference type="RefSeq" id="WP_012148682.1">
    <property type="nucleotide sequence ID" value="NC_009879.1"/>
</dbReference>
<evidence type="ECO:0000313" key="1">
    <source>
        <dbReference type="EMBL" id="ABV73485.1"/>
    </source>
</evidence>
<dbReference type="HOGENOM" id="CLU_1925991_0_0_5"/>
<dbReference type="Proteomes" id="UP000007056">
    <property type="component" value="Chromosome"/>
</dbReference>
<name>A8EYQ2_RICCK</name>
<dbReference type="EMBL" id="CP000409">
    <property type="protein sequence ID" value="ABV73485.1"/>
    <property type="molecule type" value="Genomic_DNA"/>
</dbReference>
<sequence>MQIVLIKSRGTLDNLCKHIDHEKSIKQTLEKDFINDIKDKETTIIADDPRGYGQITSLTKLCTLQYDLWSEVKSMFQSYWVISADLKDHISTIGRTNSSNIKIDDIINLWLESDSDTTCLMQPLLFIALTL</sequence>
<evidence type="ECO:0000313" key="2">
    <source>
        <dbReference type="Proteomes" id="UP000007056"/>
    </source>
</evidence>
<organism evidence="1 2">
    <name type="scientific">Rickettsia canadensis (strain McKiel)</name>
    <dbReference type="NCBI Taxonomy" id="293613"/>
    <lineage>
        <taxon>Bacteria</taxon>
        <taxon>Pseudomonadati</taxon>
        <taxon>Pseudomonadota</taxon>
        <taxon>Alphaproteobacteria</taxon>
        <taxon>Rickettsiales</taxon>
        <taxon>Rickettsiaceae</taxon>
        <taxon>Rickettsieae</taxon>
        <taxon>Rickettsia</taxon>
        <taxon>belli group</taxon>
    </lineage>
</organism>
<dbReference type="KEGG" id="rcm:A1E_02705"/>
<dbReference type="AlphaFoldDB" id="A8EYQ2"/>
<reference evidence="2" key="1">
    <citation type="submission" date="2007-09" db="EMBL/GenBank/DDBJ databases">
        <title>Complete genome sequence of Rickettsia canadensis.</title>
        <authorList>
            <person name="Madan A."/>
            <person name="Fahey J."/>
            <person name="Helton E."/>
            <person name="Ketteman M."/>
            <person name="Madan A."/>
            <person name="Rodrigues S."/>
            <person name="Sanchez A."/>
            <person name="Whiting M."/>
            <person name="Dasch G."/>
            <person name="Eremeeva M."/>
        </authorList>
    </citation>
    <scope>NUCLEOTIDE SEQUENCE [LARGE SCALE GENOMIC DNA]</scope>
    <source>
        <strain evidence="2">McKiel</strain>
    </source>
</reference>
<proteinExistence type="predicted"/>